<sequence>MLALRFWLLTWALMLLHCLRACCVVFRWIKKRINFHVLREANGIEFFSRNCPSAAL</sequence>
<accession>A0ACD3AKA3</accession>
<dbReference type="Proteomes" id="UP000308600">
    <property type="component" value="Unassembled WGS sequence"/>
</dbReference>
<gene>
    <name evidence="1" type="ORF">BDN72DRAFT_845170</name>
</gene>
<reference evidence="1 2" key="1">
    <citation type="journal article" date="2019" name="Nat. Ecol. Evol.">
        <title>Megaphylogeny resolves global patterns of mushroom evolution.</title>
        <authorList>
            <person name="Varga T."/>
            <person name="Krizsan K."/>
            <person name="Foldi C."/>
            <person name="Dima B."/>
            <person name="Sanchez-Garcia M."/>
            <person name="Sanchez-Ramirez S."/>
            <person name="Szollosi G.J."/>
            <person name="Szarkandi J.G."/>
            <person name="Papp V."/>
            <person name="Albert L."/>
            <person name="Andreopoulos W."/>
            <person name="Angelini C."/>
            <person name="Antonin V."/>
            <person name="Barry K.W."/>
            <person name="Bougher N.L."/>
            <person name="Buchanan P."/>
            <person name="Buyck B."/>
            <person name="Bense V."/>
            <person name="Catcheside P."/>
            <person name="Chovatia M."/>
            <person name="Cooper J."/>
            <person name="Damon W."/>
            <person name="Desjardin D."/>
            <person name="Finy P."/>
            <person name="Geml J."/>
            <person name="Haridas S."/>
            <person name="Hughes K."/>
            <person name="Justo A."/>
            <person name="Karasinski D."/>
            <person name="Kautmanova I."/>
            <person name="Kiss B."/>
            <person name="Kocsube S."/>
            <person name="Kotiranta H."/>
            <person name="LaButti K.M."/>
            <person name="Lechner B.E."/>
            <person name="Liimatainen K."/>
            <person name="Lipzen A."/>
            <person name="Lukacs Z."/>
            <person name="Mihaltcheva S."/>
            <person name="Morgado L.N."/>
            <person name="Niskanen T."/>
            <person name="Noordeloos M.E."/>
            <person name="Ohm R.A."/>
            <person name="Ortiz-Santana B."/>
            <person name="Ovrebo C."/>
            <person name="Racz N."/>
            <person name="Riley R."/>
            <person name="Savchenko A."/>
            <person name="Shiryaev A."/>
            <person name="Soop K."/>
            <person name="Spirin V."/>
            <person name="Szebenyi C."/>
            <person name="Tomsovsky M."/>
            <person name="Tulloss R.E."/>
            <person name="Uehling J."/>
            <person name="Grigoriev I.V."/>
            <person name="Vagvolgyi C."/>
            <person name="Papp T."/>
            <person name="Martin F.M."/>
            <person name="Miettinen O."/>
            <person name="Hibbett D.S."/>
            <person name="Nagy L.G."/>
        </authorList>
    </citation>
    <scope>NUCLEOTIDE SEQUENCE [LARGE SCALE GENOMIC DNA]</scope>
    <source>
        <strain evidence="1 2">NL-1719</strain>
    </source>
</reference>
<proteinExistence type="predicted"/>
<dbReference type="EMBL" id="ML208426">
    <property type="protein sequence ID" value="TFK65789.1"/>
    <property type="molecule type" value="Genomic_DNA"/>
</dbReference>
<name>A0ACD3AKA3_9AGAR</name>
<organism evidence="1 2">
    <name type="scientific">Pluteus cervinus</name>
    <dbReference type="NCBI Taxonomy" id="181527"/>
    <lineage>
        <taxon>Eukaryota</taxon>
        <taxon>Fungi</taxon>
        <taxon>Dikarya</taxon>
        <taxon>Basidiomycota</taxon>
        <taxon>Agaricomycotina</taxon>
        <taxon>Agaricomycetes</taxon>
        <taxon>Agaricomycetidae</taxon>
        <taxon>Agaricales</taxon>
        <taxon>Pluteineae</taxon>
        <taxon>Pluteaceae</taxon>
        <taxon>Pluteus</taxon>
    </lineage>
</organism>
<keyword evidence="2" id="KW-1185">Reference proteome</keyword>
<evidence type="ECO:0000313" key="1">
    <source>
        <dbReference type="EMBL" id="TFK65789.1"/>
    </source>
</evidence>
<protein>
    <submittedName>
        <fullName evidence="1">Uncharacterized protein</fullName>
    </submittedName>
</protein>
<evidence type="ECO:0000313" key="2">
    <source>
        <dbReference type="Proteomes" id="UP000308600"/>
    </source>
</evidence>